<evidence type="ECO:0000256" key="7">
    <source>
        <dbReference type="ARBA" id="ARBA00022679"/>
    </source>
</evidence>
<keyword evidence="6 9" id="KW-0328">Glycosyltransferase</keyword>
<dbReference type="InterPro" id="IPR011270">
    <property type="entry name" value="Pur_Nuc_Pase_Ino/Guo-sp"/>
</dbReference>
<dbReference type="InterPro" id="IPR000845">
    <property type="entry name" value="Nucleoside_phosphorylase_d"/>
</dbReference>
<dbReference type="PANTHER" id="PTHR11904:SF9">
    <property type="entry name" value="PURINE NUCLEOSIDE PHOSPHORYLASE-RELATED"/>
    <property type="match status" value="1"/>
</dbReference>
<dbReference type="EC" id="2.4.2.1" evidence="9"/>
<comment type="catalytic activity">
    <reaction evidence="8">
        <text>a purine 2'-deoxy-D-ribonucleoside + phosphate = a purine nucleobase + 2-deoxy-alpha-D-ribose 1-phosphate</text>
        <dbReference type="Rhea" id="RHEA:36431"/>
        <dbReference type="ChEBI" id="CHEBI:26386"/>
        <dbReference type="ChEBI" id="CHEBI:43474"/>
        <dbReference type="ChEBI" id="CHEBI:57259"/>
        <dbReference type="ChEBI" id="CHEBI:142361"/>
        <dbReference type="EC" id="2.4.2.1"/>
    </reaction>
</comment>
<dbReference type="Gene3D" id="3.40.50.1580">
    <property type="entry name" value="Nucleoside phosphorylase domain"/>
    <property type="match status" value="1"/>
</dbReference>
<keyword evidence="12" id="KW-1185">Reference proteome</keyword>
<evidence type="ECO:0000313" key="11">
    <source>
        <dbReference type="EMBL" id="MBB6448971.1"/>
    </source>
</evidence>
<evidence type="ECO:0000256" key="5">
    <source>
        <dbReference type="ARBA" id="ARBA00022553"/>
    </source>
</evidence>
<evidence type="ECO:0000256" key="2">
    <source>
        <dbReference type="ARBA" id="ARBA00005058"/>
    </source>
</evidence>
<evidence type="ECO:0000313" key="12">
    <source>
        <dbReference type="Proteomes" id="UP000568839"/>
    </source>
</evidence>
<dbReference type="RefSeq" id="WP_184402907.1">
    <property type="nucleotide sequence ID" value="NZ_JACHHJ010000001.1"/>
</dbReference>
<dbReference type="Pfam" id="PF01048">
    <property type="entry name" value="PNP_UDP_1"/>
    <property type="match status" value="1"/>
</dbReference>
<name>A0A841PRQ5_9BACL</name>
<comment type="subunit">
    <text evidence="4">Homotrimer.</text>
</comment>
<keyword evidence="5" id="KW-0597">Phosphoprotein</keyword>
<evidence type="ECO:0000256" key="6">
    <source>
        <dbReference type="ARBA" id="ARBA00022676"/>
    </source>
</evidence>
<dbReference type="EMBL" id="JACHHJ010000001">
    <property type="protein sequence ID" value="MBB6448971.1"/>
    <property type="molecule type" value="Genomic_DNA"/>
</dbReference>
<dbReference type="SUPFAM" id="SSF53167">
    <property type="entry name" value="Purine and uridine phosphorylases"/>
    <property type="match status" value="1"/>
</dbReference>
<evidence type="ECO:0000256" key="3">
    <source>
        <dbReference type="ARBA" id="ARBA00006751"/>
    </source>
</evidence>
<dbReference type="FunFam" id="3.40.50.1580:FF:000010">
    <property type="entry name" value="Purine nucleoside phosphorylase"/>
    <property type="match status" value="1"/>
</dbReference>
<dbReference type="GO" id="GO:0004731">
    <property type="term" value="F:purine-nucleoside phosphorylase activity"/>
    <property type="evidence" value="ECO:0007669"/>
    <property type="project" value="UniProtKB-EC"/>
</dbReference>
<protein>
    <recommendedName>
        <fullName evidence="9">Purine nucleoside phosphorylase</fullName>
        <ecNumber evidence="9">2.4.2.1</ecNumber>
    </recommendedName>
    <alternativeName>
        <fullName evidence="9">Inosine-guanosine phosphorylase</fullName>
    </alternativeName>
</protein>
<dbReference type="NCBIfam" id="TIGR01700">
    <property type="entry name" value="PNPH"/>
    <property type="match status" value="1"/>
</dbReference>
<dbReference type="CDD" id="cd09009">
    <property type="entry name" value="PNP-EcPNPII_like"/>
    <property type="match status" value="1"/>
</dbReference>
<evidence type="ECO:0000256" key="1">
    <source>
        <dbReference type="ARBA" id="ARBA00002678"/>
    </source>
</evidence>
<dbReference type="PANTHER" id="PTHR11904">
    <property type="entry name" value="METHYLTHIOADENOSINE/PURINE NUCLEOSIDE PHOSPHORYLASE"/>
    <property type="match status" value="1"/>
</dbReference>
<dbReference type="AlphaFoldDB" id="A0A841PRQ5"/>
<dbReference type="Proteomes" id="UP000568839">
    <property type="component" value="Unassembled WGS sequence"/>
</dbReference>
<proteinExistence type="inferred from homology"/>
<comment type="function">
    <text evidence="1">The purine nucleoside phosphorylases catalyze the phosphorolytic breakdown of the N-glycosidic bond in the beta-(deoxy)ribonucleoside molecules, with the formation of the corresponding free purine bases and pentose-1-phosphate. Cleaves guanosine, inosine, 2'-deoxyguanosine and 2'-deoxyinosine.</text>
</comment>
<evidence type="ECO:0000256" key="8">
    <source>
        <dbReference type="ARBA" id="ARBA00048556"/>
    </source>
</evidence>
<comment type="similarity">
    <text evidence="3 9">Belongs to the PNP/MTAP phosphorylase family.</text>
</comment>
<dbReference type="InterPro" id="IPR035994">
    <property type="entry name" value="Nucleoside_phosphorylase_sf"/>
</dbReference>
<keyword evidence="7 9" id="KW-0808">Transferase</keyword>
<comment type="caution">
    <text evidence="11">The sequence shown here is derived from an EMBL/GenBank/DDBJ whole genome shotgun (WGS) entry which is preliminary data.</text>
</comment>
<evidence type="ECO:0000259" key="10">
    <source>
        <dbReference type="Pfam" id="PF01048"/>
    </source>
</evidence>
<dbReference type="GO" id="GO:0009116">
    <property type="term" value="P:nucleoside metabolic process"/>
    <property type="evidence" value="ECO:0007669"/>
    <property type="project" value="InterPro"/>
</dbReference>
<gene>
    <name evidence="11" type="ORF">HNR44_000920</name>
</gene>
<evidence type="ECO:0000256" key="4">
    <source>
        <dbReference type="ARBA" id="ARBA00011233"/>
    </source>
</evidence>
<accession>A0A841PRQ5</accession>
<reference evidence="11 12" key="1">
    <citation type="submission" date="2020-08" db="EMBL/GenBank/DDBJ databases">
        <title>Genomic Encyclopedia of Type Strains, Phase IV (KMG-IV): sequencing the most valuable type-strain genomes for metagenomic binning, comparative biology and taxonomic classification.</title>
        <authorList>
            <person name="Goeker M."/>
        </authorList>
    </citation>
    <scope>NUCLEOTIDE SEQUENCE [LARGE SCALE GENOMIC DNA]</scope>
    <source>
        <strain evidence="11 12">DSM 21769</strain>
    </source>
</reference>
<dbReference type="NCBIfam" id="NF006054">
    <property type="entry name" value="PRK08202.1"/>
    <property type="match status" value="1"/>
</dbReference>
<organism evidence="11 12">
    <name type="scientific">Geomicrobium halophilum</name>
    <dbReference type="NCBI Taxonomy" id="549000"/>
    <lineage>
        <taxon>Bacteria</taxon>
        <taxon>Bacillati</taxon>
        <taxon>Bacillota</taxon>
        <taxon>Bacilli</taxon>
        <taxon>Bacillales</taxon>
        <taxon>Geomicrobium</taxon>
    </lineage>
</organism>
<dbReference type="NCBIfam" id="TIGR01697">
    <property type="entry name" value="PNPH-PUNA-XAPA"/>
    <property type="match status" value="1"/>
</dbReference>
<sequence>MTTRVQIKEAADYILKQLSNQQVDVGLILGSGLGDLADEVEPAVRIDYEKIPSFPTSTVEGHAGRLVIGELEGRNVVAMQGRFHFYEGYSAQEVTFPVRVMKELGVHTLIVTNACGGMNPSFRPGDLMLITDHINITGTNPLIGPNDHELGTRFPDMSQAYSQSLIHLAKTIAQKEDVTVHEGVYTGISGPSFMTTAELSMLRNLGGDVVGMSTVPEVIVARHAEIQVLGISCITDMAVADDHSGVSHEEVMETAAKTKPKFINYVRHILGELPEGVSHR</sequence>
<dbReference type="UniPathway" id="UPA00606"/>
<dbReference type="GO" id="GO:0005737">
    <property type="term" value="C:cytoplasm"/>
    <property type="evidence" value="ECO:0007669"/>
    <property type="project" value="TreeGrafter"/>
</dbReference>
<feature type="domain" description="Nucleoside phosphorylase" evidence="10">
    <location>
        <begin position="25"/>
        <end position="270"/>
    </location>
</feature>
<comment type="pathway">
    <text evidence="2 9">Purine metabolism; purine nucleoside salvage.</text>
</comment>
<evidence type="ECO:0000256" key="9">
    <source>
        <dbReference type="PIRNR" id="PIRNR000477"/>
    </source>
</evidence>
<dbReference type="PIRSF" id="PIRSF000477">
    <property type="entry name" value="PurNPase"/>
    <property type="match status" value="1"/>
</dbReference>
<dbReference type="InterPro" id="IPR011268">
    <property type="entry name" value="Purine_phosphorylase"/>
</dbReference>